<dbReference type="InterPro" id="IPR050896">
    <property type="entry name" value="Mito_lipid_metab_GTPase"/>
</dbReference>
<sequence>MLRHSHHVAKKWSIPLGYRKNEFLRKLRSPRATKPWRDRRISSSGQIEVAPVAKSHAPRGDLAVQPPIGIRNSCNEDMTDLARASVSPPCASDAEARIGHSSSAVALDAPPTTCASGDVLETAVQPPLVSLPFGRALNVNVEGVKSYEEGPVPIHLQQFRRSRREVAESILLPRHINLLFHKIMGWSEDIAEIETCGDTINLSDAPSSISEAKPKYSQLSEEQHQSGAKHLRRQYTNLVDKMKYGVLLDSYEKDKFAIEHQLEISGERFERKFLDWEGMHVLDQDPGTHMEEVRENKASIVIDQPSSFRIPVVNRDCCSGCGALLQDRDENSFGYVRRGDIERYIVERQRKMKVKAEYADRMSELQAHWKKHGRCVGEEWLDFMTQEEFDAFYRDRNSPFVCYRCHALENLGVEGRRRVWSAPDFTEKLRALREKKCVVVLVVDITDFPGTMVYDLPGLISMNNDVIIAVNKMDCIRNRSFNYSGKDKAVAACLLKEQYVRNWVTDIAVQFGLPRHQIKDVVPISAKRGWNIEKLIGT</sequence>
<protein>
    <recommendedName>
        <fullName evidence="3">G domain-containing protein</fullName>
    </recommendedName>
</protein>
<organism evidence="1 2">
    <name type="scientific">Trypanosoma vivax (strain Y486)</name>
    <dbReference type="NCBI Taxonomy" id="1055687"/>
    <lineage>
        <taxon>Eukaryota</taxon>
        <taxon>Discoba</taxon>
        <taxon>Euglenozoa</taxon>
        <taxon>Kinetoplastea</taxon>
        <taxon>Metakinetoplastina</taxon>
        <taxon>Trypanosomatida</taxon>
        <taxon>Trypanosomatidae</taxon>
        <taxon>Trypanosoma</taxon>
        <taxon>Duttonella</taxon>
    </lineage>
</organism>
<dbReference type="AlphaFoldDB" id="F9WNH2"/>
<gene>
    <name evidence="1" type="ORF">TvY486_0017970</name>
</gene>
<name>F9WNH2_TRYVY</name>
<reference evidence="1 2" key="1">
    <citation type="journal article" date="2012" name="Proc. Natl. Acad. Sci. U.S.A.">
        <title>Antigenic diversity is generated by distinct evolutionary mechanisms in African trypanosome species.</title>
        <authorList>
            <person name="Jackson A.P."/>
            <person name="Berry A."/>
            <person name="Aslett M."/>
            <person name="Allison H.C."/>
            <person name="Burton P."/>
            <person name="Vavrova-Anderson J."/>
            <person name="Brown R."/>
            <person name="Browne H."/>
            <person name="Corton N."/>
            <person name="Hauser H."/>
            <person name="Gamble J."/>
            <person name="Gilderthorp R."/>
            <person name="Marcello L."/>
            <person name="McQuillan J."/>
            <person name="Otto T.D."/>
            <person name="Quail M.A."/>
            <person name="Sanders M.J."/>
            <person name="van Tonder A."/>
            <person name="Ginger M.L."/>
            <person name="Field M.C."/>
            <person name="Barry J.D."/>
            <person name="Hertz-Fowler C."/>
            <person name="Berriman M."/>
        </authorList>
    </citation>
    <scope>NUCLEOTIDE SEQUENCE</scope>
    <source>
        <strain evidence="1 2">Y486</strain>
    </source>
</reference>
<dbReference type="PANTHER" id="PTHR46434:SF1">
    <property type="entry name" value="GENETIC INTERACTOR OF PROHIBITINS 3, MITOCHONDRIAL"/>
    <property type="match status" value="1"/>
</dbReference>
<feature type="non-terminal residue" evidence="1">
    <location>
        <position position="538"/>
    </location>
</feature>
<evidence type="ECO:0000313" key="1">
    <source>
        <dbReference type="EMBL" id="CCD19090.1"/>
    </source>
</evidence>
<dbReference type="Proteomes" id="UP000009027">
    <property type="component" value="Unassembled WGS sequence"/>
</dbReference>
<accession>F9WNH2</accession>
<dbReference type="Gene3D" id="3.40.50.300">
    <property type="entry name" value="P-loop containing nucleotide triphosphate hydrolases"/>
    <property type="match status" value="1"/>
</dbReference>
<dbReference type="GO" id="GO:0005739">
    <property type="term" value="C:mitochondrion"/>
    <property type="evidence" value="ECO:0007669"/>
    <property type="project" value="TreeGrafter"/>
</dbReference>
<proteinExistence type="predicted"/>
<dbReference type="VEuPathDB" id="TriTrypDB:TvY486_0017970"/>
<dbReference type="InterPro" id="IPR027417">
    <property type="entry name" value="P-loop_NTPase"/>
</dbReference>
<dbReference type="PANTHER" id="PTHR46434">
    <property type="entry name" value="GENETIC INTERACTOR OF PROHIBITINS 3, MITOCHONDRIAL"/>
    <property type="match status" value="1"/>
</dbReference>
<dbReference type="SUPFAM" id="SSF52540">
    <property type="entry name" value="P-loop containing nucleoside triphosphate hydrolases"/>
    <property type="match status" value="1"/>
</dbReference>
<evidence type="ECO:0008006" key="3">
    <source>
        <dbReference type="Google" id="ProtNLM"/>
    </source>
</evidence>
<dbReference type="EMBL" id="CAEX01002605">
    <property type="protein sequence ID" value="CCD19090.1"/>
    <property type="molecule type" value="Genomic_DNA"/>
</dbReference>
<keyword evidence="2" id="KW-1185">Reference proteome</keyword>
<evidence type="ECO:0000313" key="2">
    <source>
        <dbReference type="Proteomes" id="UP000009027"/>
    </source>
</evidence>